<organism evidence="1 2">
    <name type="scientific">Salipiger profundus</name>
    <dbReference type="NCBI Taxonomy" id="1229727"/>
    <lineage>
        <taxon>Bacteria</taxon>
        <taxon>Pseudomonadati</taxon>
        <taxon>Pseudomonadota</taxon>
        <taxon>Alphaproteobacteria</taxon>
        <taxon>Rhodobacterales</taxon>
        <taxon>Roseobacteraceae</taxon>
        <taxon>Salipiger</taxon>
    </lineage>
</organism>
<gene>
    <name evidence="1" type="ORF">Ga0080559_TMP1421</name>
</gene>
<proteinExistence type="predicted"/>
<evidence type="ECO:0008006" key="3">
    <source>
        <dbReference type="Google" id="ProtNLM"/>
    </source>
</evidence>
<dbReference type="OrthoDB" id="7857490at2"/>
<sequence>MRTVPLLIALAASGCGAKDAAAGAWLRERGSLFASASARLSWPQDITTWTSLEPTGQYYTFYAEYGLTERLTVGMDLGRSVSGDGKGVAFLRLPLRDRDSGLKIATELGLGQIDGTPVLRPGLSLGLGLRHGWLSADGLAEYAPLSGQVDLKLDLTWGWNLPGDRHLILQVQTGAPHGDAPFARLAPSVVVPVTERLSAEVGATWGVTGDASMGVLVGLWAEF</sequence>
<dbReference type="EMBL" id="CP014796">
    <property type="protein sequence ID" value="APX22217.1"/>
    <property type="molecule type" value="Genomic_DNA"/>
</dbReference>
<dbReference type="KEGG" id="tpro:Ga0080559_TMP1421"/>
<reference evidence="1 2" key="1">
    <citation type="submission" date="2016-03" db="EMBL/GenBank/DDBJ databases">
        <title>Deep-sea bacteria in the southern Pacific.</title>
        <authorList>
            <person name="Tang K."/>
        </authorList>
    </citation>
    <scope>NUCLEOTIDE SEQUENCE [LARGE SCALE GENOMIC DNA]</scope>
    <source>
        <strain evidence="1 2">JLT2016</strain>
    </source>
</reference>
<protein>
    <recommendedName>
        <fullName evidence="3">Lipoprotein</fullName>
    </recommendedName>
</protein>
<accession>A0A1U7D230</accession>
<dbReference type="RefSeq" id="WP_076622647.1">
    <property type="nucleotide sequence ID" value="NZ_BMEW01000003.1"/>
</dbReference>
<dbReference type="STRING" id="1229727.Ga0080559_TMP1421"/>
<dbReference type="PROSITE" id="PS51257">
    <property type="entry name" value="PROKAR_LIPOPROTEIN"/>
    <property type="match status" value="1"/>
</dbReference>
<evidence type="ECO:0000313" key="2">
    <source>
        <dbReference type="Proteomes" id="UP000186559"/>
    </source>
</evidence>
<name>A0A1U7D230_9RHOB</name>
<dbReference type="Proteomes" id="UP000186559">
    <property type="component" value="Chromosome"/>
</dbReference>
<keyword evidence="2" id="KW-1185">Reference proteome</keyword>
<dbReference type="AlphaFoldDB" id="A0A1U7D230"/>
<evidence type="ECO:0000313" key="1">
    <source>
        <dbReference type="EMBL" id="APX22217.1"/>
    </source>
</evidence>